<evidence type="ECO:0000313" key="1">
    <source>
        <dbReference type="EMBL" id="JAA82117.1"/>
    </source>
</evidence>
<proteinExistence type="predicted"/>
<dbReference type="AlphaFoldDB" id="S4PUE2"/>
<reference evidence="1" key="2">
    <citation type="submission" date="2013-05" db="EMBL/GenBank/DDBJ databases">
        <authorList>
            <person name="Carter J.-M."/>
            <person name="Baker S.C."/>
            <person name="Pink R."/>
            <person name="Carter D.R.F."/>
            <person name="Collins A."/>
            <person name="Tomlin J."/>
            <person name="Gibbs M."/>
            <person name="Breuker C.J."/>
        </authorList>
    </citation>
    <scope>NUCLEOTIDE SEQUENCE</scope>
    <source>
        <tissue evidence="1">Ovary</tissue>
    </source>
</reference>
<sequence>MLFFSAQNTTSAVLNVTYGLRSRSVTMIQYNYVLINISYISLSSYKASVVVLLQITSIHVLAYVTTLKIMSN</sequence>
<reference evidence="1" key="1">
    <citation type="journal article" date="2013" name="BMC Genomics">
        <title>Unscrambling butterfly oogenesis.</title>
        <authorList>
            <person name="Carter J.M."/>
            <person name="Baker S.C."/>
            <person name="Pink R."/>
            <person name="Carter D.R."/>
            <person name="Collins A."/>
            <person name="Tomlin J."/>
            <person name="Gibbs M."/>
            <person name="Breuker C.J."/>
        </authorList>
    </citation>
    <scope>NUCLEOTIDE SEQUENCE</scope>
    <source>
        <tissue evidence="1">Ovary</tissue>
    </source>
</reference>
<protein>
    <submittedName>
        <fullName evidence="1">Uncharacterized protein</fullName>
    </submittedName>
</protein>
<name>S4PUE2_9NEOP</name>
<accession>S4PUE2</accession>
<dbReference type="EMBL" id="GAIX01010443">
    <property type="protein sequence ID" value="JAA82117.1"/>
    <property type="molecule type" value="Transcribed_RNA"/>
</dbReference>
<feature type="non-terminal residue" evidence="1">
    <location>
        <position position="72"/>
    </location>
</feature>
<organism evidence="1">
    <name type="scientific">Pararge aegeria</name>
    <name type="common">speckled wood butterfly</name>
    <dbReference type="NCBI Taxonomy" id="116150"/>
    <lineage>
        <taxon>Eukaryota</taxon>
        <taxon>Metazoa</taxon>
        <taxon>Ecdysozoa</taxon>
        <taxon>Arthropoda</taxon>
        <taxon>Hexapoda</taxon>
        <taxon>Insecta</taxon>
        <taxon>Pterygota</taxon>
        <taxon>Neoptera</taxon>
        <taxon>Endopterygota</taxon>
        <taxon>Lepidoptera</taxon>
        <taxon>Glossata</taxon>
        <taxon>Ditrysia</taxon>
        <taxon>Papilionoidea</taxon>
        <taxon>Nymphalidae</taxon>
        <taxon>Satyrinae</taxon>
        <taxon>Satyrini</taxon>
        <taxon>Parargina</taxon>
        <taxon>Pararge</taxon>
    </lineage>
</organism>